<dbReference type="HOGENOM" id="CLU_021151_0_0_11"/>
<evidence type="ECO:0000313" key="3">
    <source>
        <dbReference type="EMBL" id="AGS34245.1"/>
    </source>
</evidence>
<keyword evidence="4" id="KW-1185">Reference proteome</keyword>
<sequence length="324" mass="36032">MRELFLVRITDGQTDGPDQPDQRLLVLRDTDGTDYALPVTEELLSLLPADEPKPVEHRPAGVSKPPTKEQPPAETLSLRPRDIQARIRAGATPEDLADEMGVPLSRIEPYAHPVLLERSRIAELARQSHPVREDGPAKLTLWEVLAAAFGARGHSLADSEWDAFREPGGDWIVRISWQAGLSENSADWRVRGFNSPQPTAEALNPVAADLTDPNFVQPVRTLTSVGRGERYEESHRQREDSFDDVDVEAREEPQERDVEVVEEVDDRAEAPAPADPAPDTVEGDDVEPDPEPQAAPSKRRRKAVTPHWEDVLLGVRANTKRPKQ</sequence>
<dbReference type="RefSeq" id="WP_020934178.1">
    <property type="nucleotide sequence ID" value="NC_021915.1"/>
</dbReference>
<dbReference type="OrthoDB" id="5180791at2"/>
<dbReference type="KEGG" id="cmd:B841_03810"/>
<dbReference type="PATRIC" id="fig|1224163.3.peg.764"/>
<name>S5T110_9CORY</name>
<dbReference type="Proteomes" id="UP000015388">
    <property type="component" value="Chromosome"/>
</dbReference>
<evidence type="ECO:0000313" key="4">
    <source>
        <dbReference type="Proteomes" id="UP000015388"/>
    </source>
</evidence>
<dbReference type="Pfam" id="PF11268">
    <property type="entry name" value="DUF3071"/>
    <property type="match status" value="1"/>
</dbReference>
<dbReference type="EMBL" id="CP003924">
    <property type="protein sequence ID" value="AGS34245.1"/>
    <property type="molecule type" value="Genomic_DNA"/>
</dbReference>
<proteinExistence type="predicted"/>
<evidence type="ECO:0000259" key="2">
    <source>
        <dbReference type="Pfam" id="PF11268"/>
    </source>
</evidence>
<dbReference type="InterPro" id="IPR021421">
    <property type="entry name" value="DUF3071"/>
</dbReference>
<feature type="compositionally biased region" description="Basic and acidic residues" evidence="1">
    <location>
        <begin position="50"/>
        <end position="59"/>
    </location>
</feature>
<feature type="region of interest" description="Disordered" evidence="1">
    <location>
        <begin position="226"/>
        <end position="324"/>
    </location>
</feature>
<dbReference type="eggNOG" id="ENOG502ZCFK">
    <property type="taxonomic scope" value="Bacteria"/>
</dbReference>
<protein>
    <recommendedName>
        <fullName evidence="2">DUF3071 domain-containing protein</fullName>
    </recommendedName>
</protein>
<organism evidence="3 4">
    <name type="scientific">Corynebacterium maris DSM 45190</name>
    <dbReference type="NCBI Taxonomy" id="1224163"/>
    <lineage>
        <taxon>Bacteria</taxon>
        <taxon>Bacillati</taxon>
        <taxon>Actinomycetota</taxon>
        <taxon>Actinomycetes</taxon>
        <taxon>Mycobacteriales</taxon>
        <taxon>Corynebacteriaceae</taxon>
        <taxon>Corynebacterium</taxon>
    </lineage>
</organism>
<feature type="region of interest" description="Disordered" evidence="1">
    <location>
        <begin position="47"/>
        <end position="79"/>
    </location>
</feature>
<gene>
    <name evidence="3" type="ORF">B841_03810</name>
</gene>
<feature type="compositionally biased region" description="Basic and acidic residues" evidence="1">
    <location>
        <begin position="247"/>
        <end position="259"/>
    </location>
</feature>
<dbReference type="STRING" id="1224163.B841_03810"/>
<dbReference type="AlphaFoldDB" id="S5T110"/>
<dbReference type="NCBIfam" id="NF040712">
    <property type="entry name" value="SepH"/>
    <property type="match status" value="1"/>
</dbReference>
<accession>S5T110</accession>
<feature type="compositionally biased region" description="Acidic residues" evidence="1">
    <location>
        <begin position="281"/>
        <end position="290"/>
    </location>
</feature>
<dbReference type="InterPro" id="IPR047682">
    <property type="entry name" value="SepH-like"/>
</dbReference>
<feature type="domain" description="DUF3071" evidence="2">
    <location>
        <begin position="19"/>
        <end position="189"/>
    </location>
</feature>
<evidence type="ECO:0000256" key="1">
    <source>
        <dbReference type="SAM" id="MobiDB-lite"/>
    </source>
</evidence>
<reference evidence="3 4" key="1">
    <citation type="submission" date="2012-11" db="EMBL/GenBank/DDBJ databases">
        <title>The complete genome sequence of Corynebacterium maris Coryn-1 (=DSM 45190).</title>
        <authorList>
            <person name="Schaffert L."/>
            <person name="Albersmeier A."/>
            <person name="Kalinowski J."/>
            <person name="Ruckert C."/>
        </authorList>
    </citation>
    <scope>NUCLEOTIDE SEQUENCE [LARGE SCALE GENOMIC DNA]</scope>
    <source>
        <strain evidence="4">Coryn-1</strain>
    </source>
</reference>
<feature type="compositionally biased region" description="Basic and acidic residues" evidence="1">
    <location>
        <begin position="227"/>
        <end position="240"/>
    </location>
</feature>